<dbReference type="EC" id="4.2.1.75" evidence="3 9"/>
<keyword evidence="12" id="KW-1185">Reference proteome</keyword>
<dbReference type="InterPro" id="IPR036108">
    <property type="entry name" value="4pyrrol_syn_uPrphyn_synt_sf"/>
</dbReference>
<dbReference type="OrthoDB" id="7163809at2"/>
<dbReference type="PANTHER" id="PTHR38042">
    <property type="entry name" value="UROPORPHYRINOGEN-III SYNTHASE, CHLOROPLASTIC"/>
    <property type="match status" value="1"/>
</dbReference>
<dbReference type="RefSeq" id="WP_108918472.1">
    <property type="nucleotide sequence ID" value="NZ_BGJY01000032.1"/>
</dbReference>
<feature type="domain" description="Tetrapyrrole biosynthesis uroporphyrinogen III synthase" evidence="10">
    <location>
        <begin position="15"/>
        <end position="227"/>
    </location>
</feature>
<comment type="similarity">
    <text evidence="2 9">Belongs to the uroporphyrinogen-III synthase family.</text>
</comment>
<evidence type="ECO:0000256" key="8">
    <source>
        <dbReference type="ARBA" id="ARBA00048617"/>
    </source>
</evidence>
<dbReference type="InterPro" id="IPR003754">
    <property type="entry name" value="4pyrrol_synth_uPrphyn_synth"/>
</dbReference>
<evidence type="ECO:0000256" key="9">
    <source>
        <dbReference type="RuleBase" id="RU366031"/>
    </source>
</evidence>
<comment type="pathway">
    <text evidence="1 9">Porphyrin-containing compound metabolism; protoporphyrin-IX biosynthesis; coproporphyrinogen-III from 5-aminolevulinate: step 3/4.</text>
</comment>
<evidence type="ECO:0000256" key="3">
    <source>
        <dbReference type="ARBA" id="ARBA00013109"/>
    </source>
</evidence>
<dbReference type="InterPro" id="IPR039793">
    <property type="entry name" value="UROS/Hem4"/>
</dbReference>
<dbReference type="SUPFAM" id="SSF69618">
    <property type="entry name" value="HemD-like"/>
    <property type="match status" value="1"/>
</dbReference>
<dbReference type="GO" id="GO:0006780">
    <property type="term" value="P:uroporphyrinogen III biosynthetic process"/>
    <property type="evidence" value="ECO:0007669"/>
    <property type="project" value="UniProtKB-UniRule"/>
</dbReference>
<dbReference type="GO" id="GO:0006782">
    <property type="term" value="P:protoporphyrinogen IX biosynthetic process"/>
    <property type="evidence" value="ECO:0007669"/>
    <property type="project" value="UniProtKB-UniRule"/>
</dbReference>
<evidence type="ECO:0000256" key="2">
    <source>
        <dbReference type="ARBA" id="ARBA00008133"/>
    </source>
</evidence>
<dbReference type="CDD" id="cd06578">
    <property type="entry name" value="HemD"/>
    <property type="match status" value="1"/>
</dbReference>
<sequence length="233" mass="24235">MRRVLVTRAREDAERTAEELRRRGFAPLIAPVLEIAATGAPIPTETFDAVLATSARAIQFVEGLAALRAPFFVVGGKTAQALSARGAQVEASAPDVAALTLLLGARFAAPARFLYLAGHDRKDDLESFLRARGHAATVVETYEARAVAALGEEARAALAAGEVEAALHYSARSASIFLALADAAGGPATLRARVTHFALSEDVARVLRAAGCANVRVAAAPDQASLLAALEAQ</sequence>
<evidence type="ECO:0000256" key="4">
    <source>
        <dbReference type="ARBA" id="ARBA00023239"/>
    </source>
</evidence>
<keyword evidence="4 9" id="KW-0456">Lyase</keyword>
<protein>
    <recommendedName>
        <fullName evidence="7 9">Uroporphyrinogen-III synthase</fullName>
        <ecNumber evidence="3 9">4.2.1.75</ecNumber>
    </recommendedName>
</protein>
<dbReference type="PANTHER" id="PTHR38042:SF1">
    <property type="entry name" value="UROPORPHYRINOGEN-III SYNTHASE, CHLOROPLASTIC"/>
    <property type="match status" value="1"/>
</dbReference>
<evidence type="ECO:0000259" key="10">
    <source>
        <dbReference type="Pfam" id="PF02602"/>
    </source>
</evidence>
<reference evidence="11 12" key="1">
    <citation type="journal article" date="2018" name="Appl. Microbiol. Biotechnol.">
        <title>Co-cultivation of the strictly anaerobic methanogen Methanosarcina barkeri with aerobic methanotrophs in an oxygen-limited membrane bioreactor.</title>
        <authorList>
            <person name="In 't Zandt M.H."/>
            <person name="van den Bosch T.J.M."/>
            <person name="Rijkers R."/>
            <person name="van Kessel M.A.H.J."/>
            <person name="Jetten M.S.M."/>
            <person name="Welte C.U."/>
        </authorList>
    </citation>
    <scope>NUCLEOTIDE SEQUENCE [LARGE SCALE GENOMIC DNA]</scope>
    <source>
        <strain evidence="11 12">DSM 17706</strain>
    </source>
</reference>
<comment type="function">
    <text evidence="6 9">Catalyzes cyclization of the linear tetrapyrrole, hydroxymethylbilane, to the macrocyclic uroporphyrinogen III.</text>
</comment>
<accession>A0A2U1SLY6</accession>
<dbReference type="Gene3D" id="3.40.50.10090">
    <property type="match status" value="2"/>
</dbReference>
<dbReference type="Proteomes" id="UP000245137">
    <property type="component" value="Unassembled WGS sequence"/>
</dbReference>
<evidence type="ECO:0000256" key="6">
    <source>
        <dbReference type="ARBA" id="ARBA00037589"/>
    </source>
</evidence>
<comment type="caution">
    <text evidence="11">The sequence shown here is derived from an EMBL/GenBank/DDBJ whole genome shotgun (WGS) entry which is preliminary data.</text>
</comment>
<gene>
    <name evidence="11" type="ORF">C5689_17205</name>
</gene>
<evidence type="ECO:0000313" key="11">
    <source>
        <dbReference type="EMBL" id="PWB92615.1"/>
    </source>
</evidence>
<evidence type="ECO:0000313" key="12">
    <source>
        <dbReference type="Proteomes" id="UP000245137"/>
    </source>
</evidence>
<evidence type="ECO:0000256" key="7">
    <source>
        <dbReference type="ARBA" id="ARBA00040167"/>
    </source>
</evidence>
<dbReference type="Pfam" id="PF02602">
    <property type="entry name" value="HEM4"/>
    <property type="match status" value="1"/>
</dbReference>
<dbReference type="AlphaFoldDB" id="A0A2U1SLY6"/>
<evidence type="ECO:0000256" key="5">
    <source>
        <dbReference type="ARBA" id="ARBA00023244"/>
    </source>
</evidence>
<name>A0A2U1SLY6_METSR</name>
<organism evidence="11 12">
    <name type="scientific">Methylosinus sporium</name>
    <dbReference type="NCBI Taxonomy" id="428"/>
    <lineage>
        <taxon>Bacteria</taxon>
        <taxon>Pseudomonadati</taxon>
        <taxon>Pseudomonadota</taxon>
        <taxon>Alphaproteobacteria</taxon>
        <taxon>Hyphomicrobiales</taxon>
        <taxon>Methylocystaceae</taxon>
        <taxon>Methylosinus</taxon>
    </lineage>
</organism>
<dbReference type="GO" id="GO:0004852">
    <property type="term" value="F:uroporphyrinogen-III synthase activity"/>
    <property type="evidence" value="ECO:0007669"/>
    <property type="project" value="UniProtKB-UniRule"/>
</dbReference>
<dbReference type="EMBL" id="PUIV01000042">
    <property type="protein sequence ID" value="PWB92615.1"/>
    <property type="molecule type" value="Genomic_DNA"/>
</dbReference>
<keyword evidence="5 9" id="KW-0627">Porphyrin biosynthesis</keyword>
<comment type="catalytic activity">
    <reaction evidence="8 9">
        <text>hydroxymethylbilane = uroporphyrinogen III + H2O</text>
        <dbReference type="Rhea" id="RHEA:18965"/>
        <dbReference type="ChEBI" id="CHEBI:15377"/>
        <dbReference type="ChEBI" id="CHEBI:57308"/>
        <dbReference type="ChEBI" id="CHEBI:57845"/>
        <dbReference type="EC" id="4.2.1.75"/>
    </reaction>
</comment>
<proteinExistence type="inferred from homology"/>
<evidence type="ECO:0000256" key="1">
    <source>
        <dbReference type="ARBA" id="ARBA00004772"/>
    </source>
</evidence>